<dbReference type="SUPFAM" id="SSF52047">
    <property type="entry name" value="RNI-like"/>
    <property type="match status" value="1"/>
</dbReference>
<feature type="compositionally biased region" description="Basic and acidic residues" evidence="1">
    <location>
        <begin position="684"/>
        <end position="700"/>
    </location>
</feature>
<feature type="region of interest" description="Disordered" evidence="1">
    <location>
        <begin position="1"/>
        <end position="145"/>
    </location>
</feature>
<feature type="compositionally biased region" description="Low complexity" evidence="1">
    <location>
        <begin position="17"/>
        <end position="27"/>
    </location>
</feature>
<feature type="compositionally biased region" description="Basic residues" evidence="1">
    <location>
        <begin position="114"/>
        <end position="132"/>
    </location>
</feature>
<dbReference type="PANTHER" id="PTHR34755:SF4">
    <property type="entry name" value="F-BOX DOMAIN-CONTAINING PROTEIN"/>
    <property type="match status" value="1"/>
</dbReference>
<feature type="region of interest" description="Disordered" evidence="1">
    <location>
        <begin position="744"/>
        <end position="763"/>
    </location>
</feature>
<keyword evidence="3" id="KW-1185">Reference proteome</keyword>
<organism evidence="2 3">
    <name type="scientific">Claviceps aff. purpurea</name>
    <dbReference type="NCBI Taxonomy" id="1967640"/>
    <lineage>
        <taxon>Eukaryota</taxon>
        <taxon>Fungi</taxon>
        <taxon>Dikarya</taxon>
        <taxon>Ascomycota</taxon>
        <taxon>Pezizomycotina</taxon>
        <taxon>Sordariomycetes</taxon>
        <taxon>Hypocreomycetidae</taxon>
        <taxon>Hypocreales</taxon>
        <taxon>Clavicipitaceae</taxon>
        <taxon>Claviceps</taxon>
    </lineage>
</organism>
<dbReference type="AlphaFoldDB" id="A0A9P7QMH3"/>
<feature type="compositionally biased region" description="Polar residues" evidence="1">
    <location>
        <begin position="701"/>
        <end position="715"/>
    </location>
</feature>
<sequence length="771" mass="87913">MAITRQRSKPRNRRNPSRASSAAMARPQRCERLSYTEYSSDEDDFLDAPSPPTYENSSLGNAAAAPRRSSRIANEHGTSTHTTQTSSVINRTEAGDSRPKSRNHTVSRTVRNGGQKRKRASRLQTAKRRKPATSRTPSKPDHSLIAKIPDWRDPRVSFDCWVEIFLHAARDGSTEVRSTRWLLHAAITCKAFTEPALTALYRCPTIKSSAKAKRLAALLHRPQSETLFNYRAKIETLQINTQIVPLGVLSQLIHPLTRLEELIIFTGLDQPPYRYLDQIIRWHYPEDVFTALEADQATSTTNDKPFPTVLKSWEWSGRFLGGFVEDIDAIVSIHRSTPFSQLTRLSLINFQVPSLKKLRITSEETEQQVYLEDGVVIESVANAISQLRALKHLVFESSTVMNDRLLPLLPKNLLHLELINCWEVRSEDLAAFLRTHGSGMQTLSLMHNQSLDLAFLTELNETCPKLRELRMNLSYYRHHDCVNDADPMYEQALLPSQIPQWPSSLRVLSIENIREWSVEAAEMFLQSIIDSAPDLPDLRHLAIKTMIDIPWQARAILRYTWRNKMEHVFLRPFVPPACFTALRQTVSEEKQTQGLGVSPSRRSSRLASNVELLASHAELDLTRATHQQQHNRPSYKEPETDDDEFDSGIEHDDVDEDDDDVDEDDDDIDEDGDDVDEDDDDERDQTSDDRNRNESRHGRESSTTNDSPKNNSRTATPAFIHGKCTTVSVLFDNQKIRELQYSMEDFGTDDSDSEEEWNGDYEDDGANFVVF</sequence>
<feature type="region of interest" description="Disordered" evidence="1">
    <location>
        <begin position="622"/>
        <end position="718"/>
    </location>
</feature>
<name>A0A9P7QMH3_9HYPO</name>
<dbReference type="PANTHER" id="PTHR34755">
    <property type="entry name" value="SERINE/ARGININE REPETITIVE MATRIX PROTEIN 3-RELATED"/>
    <property type="match status" value="1"/>
</dbReference>
<comment type="caution">
    <text evidence="2">The sequence shown here is derived from an EMBL/GenBank/DDBJ whole genome shotgun (WGS) entry which is preliminary data.</text>
</comment>
<proteinExistence type="predicted"/>
<accession>A0A9P7QMH3</accession>
<feature type="compositionally biased region" description="Acidic residues" evidence="1">
    <location>
        <begin position="746"/>
        <end position="763"/>
    </location>
</feature>
<evidence type="ECO:0000313" key="2">
    <source>
        <dbReference type="EMBL" id="KAG6301797.1"/>
    </source>
</evidence>
<gene>
    <name evidence="2" type="ORF">E4U09_004454</name>
</gene>
<evidence type="ECO:0000313" key="3">
    <source>
        <dbReference type="Proteomes" id="UP000707071"/>
    </source>
</evidence>
<feature type="compositionally biased region" description="Acidic residues" evidence="1">
    <location>
        <begin position="639"/>
        <end position="683"/>
    </location>
</feature>
<protein>
    <submittedName>
        <fullName evidence="2">Uncharacterized protein</fullName>
    </submittedName>
</protein>
<reference evidence="2 3" key="1">
    <citation type="journal article" date="2020" name="bioRxiv">
        <title>Whole genome comparisons of ergot fungi reveals the divergence and evolution of species within the genus Claviceps are the result of varying mechanisms driving genome evolution and host range expansion.</title>
        <authorList>
            <person name="Wyka S.A."/>
            <person name="Mondo S.J."/>
            <person name="Liu M."/>
            <person name="Dettman J."/>
            <person name="Nalam V."/>
            <person name="Broders K.D."/>
        </authorList>
    </citation>
    <scope>NUCLEOTIDE SEQUENCE [LARGE SCALE GENOMIC DNA]</scope>
    <source>
        <strain evidence="2 3">Clav52</strain>
    </source>
</reference>
<evidence type="ECO:0000256" key="1">
    <source>
        <dbReference type="SAM" id="MobiDB-lite"/>
    </source>
</evidence>
<dbReference type="Gene3D" id="3.80.10.10">
    <property type="entry name" value="Ribonuclease Inhibitor"/>
    <property type="match status" value="1"/>
</dbReference>
<feature type="compositionally biased region" description="Basic residues" evidence="1">
    <location>
        <begin position="1"/>
        <end position="16"/>
    </location>
</feature>
<dbReference type="InterPro" id="IPR052109">
    <property type="entry name" value="SRRM_Domain-Containing"/>
</dbReference>
<dbReference type="Proteomes" id="UP000707071">
    <property type="component" value="Unassembled WGS sequence"/>
</dbReference>
<dbReference type="EMBL" id="SRRH01000036">
    <property type="protein sequence ID" value="KAG6301797.1"/>
    <property type="molecule type" value="Genomic_DNA"/>
</dbReference>
<dbReference type="InterPro" id="IPR032675">
    <property type="entry name" value="LRR_dom_sf"/>
</dbReference>